<evidence type="ECO:0000313" key="2">
    <source>
        <dbReference type="Proteomes" id="UP000029665"/>
    </source>
</evidence>
<evidence type="ECO:0000313" key="1">
    <source>
        <dbReference type="EMBL" id="CDO74987.1"/>
    </source>
</evidence>
<reference evidence="1" key="1">
    <citation type="submission" date="2014-01" db="EMBL/GenBank/DDBJ databases">
        <title>The genome of the white-rot fungus Pycnoporus cinnabarinus: a basidiomycete model with a versatile arsenal for lignocellulosic biomass breakdown.</title>
        <authorList>
            <person name="Levasseur A."/>
            <person name="Lomascolo A."/>
            <person name="Ruiz-Duenas F.J."/>
            <person name="Uzan E."/>
            <person name="Piumi F."/>
            <person name="Kues U."/>
            <person name="Ram A.F.J."/>
            <person name="Murat C."/>
            <person name="Haon M."/>
            <person name="Benoit I."/>
            <person name="Arfi Y."/>
            <person name="Chevret D."/>
            <person name="Drula E."/>
            <person name="Kwon M.J."/>
            <person name="Gouret P."/>
            <person name="Lesage-Meessen L."/>
            <person name="Lombard V."/>
            <person name="Mariette J."/>
            <person name="Noirot C."/>
            <person name="Park J."/>
            <person name="Patyshakuliyeva A."/>
            <person name="Wieneger R.A.B."/>
            <person name="Wosten H.A.B."/>
            <person name="Martin F."/>
            <person name="Coutinho P.M."/>
            <person name="de Vries R."/>
            <person name="Martinez A.T."/>
            <person name="Klopp C."/>
            <person name="Pontarotti P."/>
            <person name="Henrissat B."/>
            <person name="Record E."/>
        </authorList>
    </citation>
    <scope>NUCLEOTIDE SEQUENCE [LARGE SCALE GENOMIC DNA]</scope>
    <source>
        <strain evidence="1">BRFM137</strain>
    </source>
</reference>
<name>A0A060SKE5_PYCCI</name>
<comment type="caution">
    <text evidence="1">The sequence shown here is derived from an EMBL/GenBank/DDBJ whole genome shotgun (WGS) entry which is preliminary data.</text>
</comment>
<dbReference type="EMBL" id="CCBP010000229">
    <property type="protein sequence ID" value="CDO74987.1"/>
    <property type="molecule type" value="Genomic_DNA"/>
</dbReference>
<dbReference type="Proteomes" id="UP000029665">
    <property type="component" value="Unassembled WGS sequence"/>
</dbReference>
<accession>A0A060SKE5</accession>
<dbReference type="AlphaFoldDB" id="A0A060SKE5"/>
<dbReference type="STRING" id="5643.A0A060SKE5"/>
<dbReference type="InterPro" id="IPR011990">
    <property type="entry name" value="TPR-like_helical_dom_sf"/>
</dbReference>
<organism evidence="1 2">
    <name type="scientific">Pycnoporus cinnabarinus</name>
    <name type="common">Cinnabar-red polypore</name>
    <name type="synonym">Trametes cinnabarina</name>
    <dbReference type="NCBI Taxonomy" id="5643"/>
    <lineage>
        <taxon>Eukaryota</taxon>
        <taxon>Fungi</taxon>
        <taxon>Dikarya</taxon>
        <taxon>Basidiomycota</taxon>
        <taxon>Agaricomycotina</taxon>
        <taxon>Agaricomycetes</taxon>
        <taxon>Polyporales</taxon>
        <taxon>Polyporaceae</taxon>
        <taxon>Trametes</taxon>
    </lineage>
</organism>
<keyword evidence="2" id="KW-1185">Reference proteome</keyword>
<dbReference type="HOGENOM" id="CLU_459364_0_0_1"/>
<proteinExistence type="predicted"/>
<sequence length="594" mass="65930">MENLFGGMRTPPSESPTAEVVQGFSGILRRLWHDWSTIPVSDALPRPLYISRLVCASFVKLAGLLKDKTLLDTCREYCDTAGLWLIQDSYPISTAGLQALATEQLHAALMCGTFFERALVDLVVCTTDMNILRGAVDTAILRHARFDPEHAQELLAWATHRGIAPSSKVIVRVGIALARRGDSGHLERYVSHPRLEADERAQVANAYLRMYAMHGRRFMAPRAFAIAAPDMMLLSTEVSDSKLLFKHLWAALLVLLREGHAARAVSLAKDLASRHQSTISGAHYTELLSTLLCHRHFELAHAVLVDRARLQPDSASRWRAMFFHRACTGAPRLAPRLVKVERRIRWRAMPIIRTARSRKAAIVWSLHLPKVYGRASDPATACRAIRFLARLGRIRAAKMLYERICQEESPEVRTAAGNMILHGATQRLDRARSPAQRVRTVAYVYKTLVEKYAFVPDRVTVNILLKMLLLGKQLDAAQTRGLFDAVIRMGYPSGRAVTQDKRGTPKGAFDTSSTESVVVGDVAVPRLATPLMYARHVRPLYKSFIKAFYVLGDAQAARRVVGILKTLETGKASHLAKGQDWVVGGGGGQRQTGA</sequence>
<gene>
    <name evidence="1" type="ORF">BN946_scf184945.g59</name>
</gene>
<dbReference type="OrthoDB" id="2565179at2759"/>
<dbReference type="Gene3D" id="1.25.40.10">
    <property type="entry name" value="Tetratricopeptide repeat domain"/>
    <property type="match status" value="1"/>
</dbReference>
<protein>
    <submittedName>
        <fullName evidence="1">Uncharacterized protein</fullName>
    </submittedName>
</protein>